<dbReference type="PANTHER" id="PTHR28511">
    <property type="entry name" value="ENDONUCLEASE V"/>
    <property type="match status" value="1"/>
</dbReference>
<comment type="similarity">
    <text evidence="6">Belongs to the endonuclease V family.</text>
</comment>
<accession>A0A9X2JJG4</accession>
<comment type="caution">
    <text evidence="7">The sequence shown here is derived from an EMBL/GenBank/DDBJ whole genome shotgun (WGS) entry which is preliminary data.</text>
</comment>
<proteinExistence type="inferred from homology"/>
<protein>
    <recommendedName>
        <fullName evidence="6">Endonuclease V</fullName>
        <ecNumber evidence="6">3.1.21.7</ecNumber>
    </recommendedName>
    <alternativeName>
        <fullName evidence="6">Deoxyinosine 3'endonuclease</fullName>
    </alternativeName>
    <alternativeName>
        <fullName evidence="6">Deoxyribonuclease V</fullName>
        <shortName evidence="6">DNase V</shortName>
    </alternativeName>
</protein>
<evidence type="ECO:0000256" key="6">
    <source>
        <dbReference type="HAMAP-Rule" id="MF_00801"/>
    </source>
</evidence>
<name>A0A9X2JJG4_9BACT</name>
<evidence type="ECO:0000256" key="4">
    <source>
        <dbReference type="ARBA" id="ARBA00022759"/>
    </source>
</evidence>
<dbReference type="HAMAP" id="MF_00801">
    <property type="entry name" value="Endonuclease_5"/>
    <property type="match status" value="1"/>
</dbReference>
<feature type="binding site" evidence="6">
    <location>
        <position position="43"/>
    </location>
    <ligand>
        <name>Mg(2+)</name>
        <dbReference type="ChEBI" id="CHEBI:18420"/>
    </ligand>
</feature>
<keyword evidence="6" id="KW-0234">DNA repair</keyword>
<dbReference type="GO" id="GO:0003727">
    <property type="term" value="F:single-stranded RNA binding"/>
    <property type="evidence" value="ECO:0007669"/>
    <property type="project" value="TreeGrafter"/>
</dbReference>
<dbReference type="AlphaFoldDB" id="A0A9X2JJG4"/>
<dbReference type="Gene3D" id="3.30.2170.10">
    <property type="entry name" value="archaeoglobus fulgidus dsm 4304 superfamily"/>
    <property type="match status" value="1"/>
</dbReference>
<keyword evidence="3 6" id="KW-0540">Nuclease</keyword>
<dbReference type="GO" id="GO:0005737">
    <property type="term" value="C:cytoplasm"/>
    <property type="evidence" value="ECO:0007669"/>
    <property type="project" value="UniProtKB-SubCell"/>
</dbReference>
<keyword evidence="8" id="KW-1185">Reference proteome</keyword>
<dbReference type="GO" id="GO:0016891">
    <property type="term" value="F:RNA endonuclease activity producing 5'-phosphomonoesters, hydrolytic mechanism"/>
    <property type="evidence" value="ECO:0007669"/>
    <property type="project" value="TreeGrafter"/>
</dbReference>
<comment type="catalytic activity">
    <reaction evidence="6">
        <text>Endonucleolytic cleavage at apurinic or apyrimidinic sites to products with a 5'-phosphate.</text>
        <dbReference type="EC" id="3.1.21.7"/>
    </reaction>
</comment>
<keyword evidence="6" id="KW-0227">DNA damage</keyword>
<dbReference type="EMBL" id="JAMXLR010000077">
    <property type="protein sequence ID" value="MCO6046708.1"/>
    <property type="molecule type" value="Genomic_DNA"/>
</dbReference>
<dbReference type="CDD" id="cd06559">
    <property type="entry name" value="Endonuclease_V"/>
    <property type="match status" value="1"/>
</dbReference>
<evidence type="ECO:0000256" key="1">
    <source>
        <dbReference type="ARBA" id="ARBA00004496"/>
    </source>
</evidence>
<dbReference type="RefSeq" id="WP_252854823.1">
    <property type="nucleotide sequence ID" value="NZ_JAMXLR010000077.1"/>
</dbReference>
<dbReference type="GO" id="GO:0043737">
    <property type="term" value="F:deoxyribonuclease V activity"/>
    <property type="evidence" value="ECO:0007669"/>
    <property type="project" value="UniProtKB-UniRule"/>
</dbReference>
<dbReference type="GO" id="GO:0000287">
    <property type="term" value="F:magnesium ion binding"/>
    <property type="evidence" value="ECO:0007669"/>
    <property type="project" value="UniProtKB-UniRule"/>
</dbReference>
<comment type="cofactor">
    <cofactor evidence="6">
        <name>Mg(2+)</name>
        <dbReference type="ChEBI" id="CHEBI:18420"/>
    </cofactor>
</comment>
<evidence type="ECO:0000313" key="8">
    <source>
        <dbReference type="Proteomes" id="UP001155241"/>
    </source>
</evidence>
<sequence length="244" mass="27253">MKPKANHRWDLTPREARQLQETLRPQLVLKPPRQHPQLVAGVDVSVTGPRWREATSKAAVVVFDYATLEPLEVVTASMPSPFPYVPGLLSFREIPVLLTAFQQLTREVDLVMVDGHGYVHPRRLGIAAHLGLVLDVPTIGCAKTHFFGQWDEPAEAAGSYTEIVDPSTKPPEVLGAVLRTRESVKSMFISPGHRMNLSTALEHVMWCSTGYRLPEPTRRAHQCAAGKTLEELHTDWQRATAHHK</sequence>
<keyword evidence="4 6" id="KW-0255">Endonuclease</keyword>
<comment type="subcellular location">
    <subcellularLocation>
        <location evidence="1 6">Cytoplasm</location>
    </subcellularLocation>
</comment>
<dbReference type="EC" id="3.1.21.7" evidence="6"/>
<evidence type="ECO:0000256" key="3">
    <source>
        <dbReference type="ARBA" id="ARBA00022722"/>
    </source>
</evidence>
<feature type="binding site" evidence="6">
    <location>
        <position position="114"/>
    </location>
    <ligand>
        <name>Mg(2+)</name>
        <dbReference type="ChEBI" id="CHEBI:18420"/>
    </ligand>
</feature>
<dbReference type="Pfam" id="PF04493">
    <property type="entry name" value="Endonuclease_5"/>
    <property type="match status" value="1"/>
</dbReference>
<evidence type="ECO:0000256" key="2">
    <source>
        <dbReference type="ARBA" id="ARBA00022490"/>
    </source>
</evidence>
<dbReference type="GO" id="GO:0006281">
    <property type="term" value="P:DNA repair"/>
    <property type="evidence" value="ECO:0007669"/>
    <property type="project" value="UniProtKB-UniRule"/>
</dbReference>
<keyword evidence="6" id="KW-0460">Magnesium</keyword>
<feature type="site" description="Interaction with target DNA" evidence="6">
    <location>
        <position position="84"/>
    </location>
</feature>
<keyword evidence="2 6" id="KW-0963">Cytoplasm</keyword>
<dbReference type="PANTHER" id="PTHR28511:SF1">
    <property type="entry name" value="ENDONUCLEASE V"/>
    <property type="match status" value="1"/>
</dbReference>
<dbReference type="Proteomes" id="UP001155241">
    <property type="component" value="Unassembled WGS sequence"/>
</dbReference>
<reference evidence="7" key="1">
    <citation type="submission" date="2022-06" db="EMBL/GenBank/DDBJ databases">
        <title>Aeoliella straminimaris, a novel planctomycete from sediments.</title>
        <authorList>
            <person name="Vitorino I.R."/>
            <person name="Lage O.M."/>
        </authorList>
    </citation>
    <scope>NUCLEOTIDE SEQUENCE</scope>
    <source>
        <strain evidence="7">ICT_H6.2</strain>
    </source>
</reference>
<evidence type="ECO:0000256" key="5">
    <source>
        <dbReference type="ARBA" id="ARBA00022801"/>
    </source>
</evidence>
<keyword evidence="5 6" id="KW-0378">Hydrolase</keyword>
<dbReference type="NCBIfam" id="NF008629">
    <property type="entry name" value="PRK11617.1"/>
    <property type="match status" value="1"/>
</dbReference>
<evidence type="ECO:0000313" key="7">
    <source>
        <dbReference type="EMBL" id="MCO6046708.1"/>
    </source>
</evidence>
<dbReference type="InterPro" id="IPR007581">
    <property type="entry name" value="Endonuclease-V"/>
</dbReference>
<keyword evidence="6" id="KW-0479">Metal-binding</keyword>
<organism evidence="7 8">
    <name type="scientific">Aeoliella straminimaris</name>
    <dbReference type="NCBI Taxonomy" id="2954799"/>
    <lineage>
        <taxon>Bacteria</taxon>
        <taxon>Pseudomonadati</taxon>
        <taxon>Planctomycetota</taxon>
        <taxon>Planctomycetia</taxon>
        <taxon>Pirellulales</taxon>
        <taxon>Lacipirellulaceae</taxon>
        <taxon>Aeoliella</taxon>
    </lineage>
</organism>
<comment type="function">
    <text evidence="6">DNA repair enzyme involved in the repair of deaminated bases. Selectively cleaves double-stranded DNA at the second phosphodiester bond 3' to a deoxyinosine leaving behind the intact lesion on the nicked DNA.</text>
</comment>
<gene>
    <name evidence="6 7" type="primary">nfi</name>
    <name evidence="7" type="ORF">NG895_22660</name>
</gene>